<feature type="transmembrane region" description="Helical" evidence="2">
    <location>
        <begin position="330"/>
        <end position="347"/>
    </location>
</feature>
<dbReference type="InterPro" id="IPR029787">
    <property type="entry name" value="Nucleotide_cyclase"/>
</dbReference>
<feature type="transmembrane region" description="Helical" evidence="2">
    <location>
        <begin position="12"/>
        <end position="32"/>
    </location>
</feature>
<gene>
    <name evidence="4" type="ORF">V2H45_02995</name>
</gene>
<dbReference type="Proteomes" id="UP001333818">
    <property type="component" value="Unassembled WGS sequence"/>
</dbReference>
<feature type="transmembrane region" description="Helical" evidence="2">
    <location>
        <begin position="359"/>
        <end position="382"/>
    </location>
</feature>
<keyword evidence="2" id="KW-0812">Transmembrane</keyword>
<dbReference type="PROSITE" id="PS50125">
    <property type="entry name" value="GUANYLATE_CYCLASE_2"/>
    <property type="match status" value="1"/>
</dbReference>
<feature type="domain" description="Guanylate cyclase" evidence="3">
    <location>
        <begin position="450"/>
        <end position="582"/>
    </location>
</feature>
<dbReference type="AlphaFoldDB" id="A0AAW9PVS9"/>
<dbReference type="EMBL" id="JAZBJZ010000007">
    <property type="protein sequence ID" value="MEE3715709.1"/>
    <property type="molecule type" value="Genomic_DNA"/>
</dbReference>
<dbReference type="CDD" id="cd07302">
    <property type="entry name" value="CHD"/>
    <property type="match status" value="1"/>
</dbReference>
<keyword evidence="2" id="KW-0472">Membrane</keyword>
<evidence type="ECO:0000313" key="5">
    <source>
        <dbReference type="Proteomes" id="UP001333818"/>
    </source>
</evidence>
<organism evidence="4 5">
    <name type="scientific">Tumidithrix elongata BACA0141</name>
    <dbReference type="NCBI Taxonomy" id="2716417"/>
    <lineage>
        <taxon>Bacteria</taxon>
        <taxon>Bacillati</taxon>
        <taxon>Cyanobacteriota</taxon>
        <taxon>Cyanophyceae</taxon>
        <taxon>Pseudanabaenales</taxon>
        <taxon>Pseudanabaenaceae</taxon>
        <taxon>Tumidithrix</taxon>
        <taxon>Tumidithrix elongata</taxon>
    </lineage>
</organism>
<sequence>MWANLKKRLWKWRGVFVIVPATTGILLGLRFAGLLQPLELAAYDLFFQLQPTELTDDRFIIVAIDEPDIVKYGLPISDATLAQLLNLIKQQQPRAIGLDLYRDIPIEPGHQDLVNVFESTPNLFGIRKVVGNRDGIGVAPSPTLKKRNQVAANDLLPDGDGKIRRVLLSLKDKQGKTIPSLSAALALQYLKTENIILKVLDPKIQKYKLGQAIFLPLESNNGGYVRAELGGYQILSNYRNFQNEFRTVSLTDVLEGHISKDIFRNRIVLIGVTAESSSDYFVTPYNNAIFGHSFRTTNGVIIHANIASQLIGNALGERPLLRVWTKPLESLWIGIWALIGGLFCWTRRHVGGQKQSKQILSIPWTVLAIAVLGTGLVAVSYVAFLQGWWIPIVPSLFALFGSAIAVAGYTARSIRSMRQIFGRYLTDEVVTNLLETPEGLNLGGEKRKVTLLFSDLRGFSALFERVTPEQGVEAISLYLEVMTSVVAKYKGTINEFVGDGIMVMFGAPIQREDDTQRAVACAIAMQLAMTEMNETLDRMHLPALQMGIGLHTGEVLAGNIGSHQRAKYTVMGSAVNLASRIESYTVGGQVLVSEAILDEVKSIVRIDAQMRVKPKGFNEAIVLFDIGGINDLALPEDKETLVKLANPITMEWNILDGKHVITQKFSGSLIQLSANNAKIRSDRVMEPLTNLQITFIDADMTRRIDNVYAKVVEVSLEDTSHCWIRFTAVPPDVAEWLYDLRQTALRIPVPLEEIDS</sequence>
<evidence type="ECO:0000313" key="4">
    <source>
        <dbReference type="EMBL" id="MEE3715709.1"/>
    </source>
</evidence>
<keyword evidence="2" id="KW-1133">Transmembrane helix</keyword>
<dbReference type="GO" id="GO:0035556">
    <property type="term" value="P:intracellular signal transduction"/>
    <property type="evidence" value="ECO:0007669"/>
    <property type="project" value="InterPro"/>
</dbReference>
<dbReference type="PANTHER" id="PTHR43081">
    <property type="entry name" value="ADENYLATE CYCLASE, TERMINAL-DIFFERENTIATION SPECIFIC-RELATED"/>
    <property type="match status" value="1"/>
</dbReference>
<dbReference type="RefSeq" id="WP_330482133.1">
    <property type="nucleotide sequence ID" value="NZ_JAZBJZ010000007.1"/>
</dbReference>
<dbReference type="InterPro" id="IPR001054">
    <property type="entry name" value="A/G_cyclase"/>
</dbReference>
<protein>
    <submittedName>
        <fullName evidence="4">Adenylate/guanylate cyclase domain-containing protein</fullName>
    </submittedName>
</protein>
<comment type="caution">
    <text evidence="4">The sequence shown here is derived from an EMBL/GenBank/DDBJ whole genome shotgun (WGS) entry which is preliminary data.</text>
</comment>
<keyword evidence="5" id="KW-1185">Reference proteome</keyword>
<accession>A0AAW9PVS9</accession>
<dbReference type="Pfam" id="PF00211">
    <property type="entry name" value="Guanylate_cyc"/>
    <property type="match status" value="1"/>
</dbReference>
<feature type="transmembrane region" description="Helical" evidence="2">
    <location>
        <begin position="388"/>
        <end position="411"/>
    </location>
</feature>
<reference evidence="4" key="1">
    <citation type="submission" date="2024-01" db="EMBL/GenBank/DDBJ databases">
        <title>Bank of Algae and Cyanobacteria of the Azores (BACA) strain genomes.</title>
        <authorList>
            <person name="Luz R."/>
            <person name="Cordeiro R."/>
            <person name="Fonseca A."/>
            <person name="Goncalves V."/>
        </authorList>
    </citation>
    <scope>NUCLEOTIDE SEQUENCE</scope>
    <source>
        <strain evidence="4">BACA0141</strain>
    </source>
</reference>
<evidence type="ECO:0000256" key="2">
    <source>
        <dbReference type="SAM" id="Phobius"/>
    </source>
</evidence>
<dbReference type="SUPFAM" id="SSF55073">
    <property type="entry name" value="Nucleotide cyclase"/>
    <property type="match status" value="1"/>
</dbReference>
<dbReference type="GO" id="GO:0004016">
    <property type="term" value="F:adenylate cyclase activity"/>
    <property type="evidence" value="ECO:0007669"/>
    <property type="project" value="UniProtKB-ARBA"/>
</dbReference>
<evidence type="ECO:0000256" key="1">
    <source>
        <dbReference type="ARBA" id="ARBA00005381"/>
    </source>
</evidence>
<dbReference type="SMART" id="SM00044">
    <property type="entry name" value="CYCc"/>
    <property type="match status" value="1"/>
</dbReference>
<dbReference type="GO" id="GO:0006171">
    <property type="term" value="P:cAMP biosynthetic process"/>
    <property type="evidence" value="ECO:0007669"/>
    <property type="project" value="TreeGrafter"/>
</dbReference>
<dbReference type="InterPro" id="IPR050697">
    <property type="entry name" value="Adenylyl/Guanylyl_Cyclase_3/4"/>
</dbReference>
<dbReference type="Pfam" id="PF05226">
    <property type="entry name" value="CHASE2"/>
    <property type="match status" value="1"/>
</dbReference>
<evidence type="ECO:0000259" key="3">
    <source>
        <dbReference type="PROSITE" id="PS50125"/>
    </source>
</evidence>
<name>A0AAW9PVS9_9CYAN</name>
<comment type="similarity">
    <text evidence="1">Belongs to the adenylyl cyclase class-3 family.</text>
</comment>
<dbReference type="InterPro" id="IPR007890">
    <property type="entry name" value="CHASE2"/>
</dbReference>
<dbReference type="SMART" id="SM01080">
    <property type="entry name" value="CHASE2"/>
    <property type="match status" value="1"/>
</dbReference>
<dbReference type="PANTHER" id="PTHR43081:SF1">
    <property type="entry name" value="ADENYLATE CYCLASE, TERMINAL-DIFFERENTIATION SPECIFIC"/>
    <property type="match status" value="1"/>
</dbReference>
<proteinExistence type="inferred from homology"/>
<dbReference type="Gene3D" id="3.30.70.1230">
    <property type="entry name" value="Nucleotide cyclase"/>
    <property type="match status" value="1"/>
</dbReference>